<dbReference type="AlphaFoldDB" id="A0A2K3LGK1"/>
<evidence type="ECO:0000256" key="6">
    <source>
        <dbReference type="ARBA" id="ARBA00023242"/>
    </source>
</evidence>
<dbReference type="Gramene" id="Tp57577_TGAC_v2_mRNA35174">
    <property type="protein sequence ID" value="Tp57577_TGAC_v2_mRNA35174"/>
    <property type="gene ID" value="Tp57577_TGAC_v2_gene34027"/>
</dbReference>
<evidence type="ECO:0000313" key="9">
    <source>
        <dbReference type="EMBL" id="PNX77661.1"/>
    </source>
</evidence>
<evidence type="ECO:0000259" key="8">
    <source>
        <dbReference type="PROSITE" id="PS50811"/>
    </source>
</evidence>
<dbReference type="GO" id="GO:0003700">
    <property type="term" value="F:DNA-binding transcription factor activity"/>
    <property type="evidence" value="ECO:0007669"/>
    <property type="project" value="InterPro"/>
</dbReference>
<evidence type="ECO:0000256" key="4">
    <source>
        <dbReference type="ARBA" id="ARBA00023125"/>
    </source>
</evidence>
<proteinExistence type="predicted"/>
<dbReference type="GO" id="GO:0005634">
    <property type="term" value="C:nucleus"/>
    <property type="evidence" value="ECO:0007669"/>
    <property type="project" value="UniProtKB-SubCell"/>
</dbReference>
<dbReference type="EMBL" id="ASHM01032721">
    <property type="protein sequence ID" value="PNX77661.1"/>
    <property type="molecule type" value="Genomic_DNA"/>
</dbReference>
<dbReference type="InterPro" id="IPR036576">
    <property type="entry name" value="WRKY_dom_sf"/>
</dbReference>
<dbReference type="SUPFAM" id="SSF118290">
    <property type="entry name" value="WRKY DNA-binding domain"/>
    <property type="match status" value="2"/>
</dbReference>
<keyword evidence="3" id="KW-0805">Transcription regulation</keyword>
<evidence type="ECO:0000256" key="3">
    <source>
        <dbReference type="ARBA" id="ARBA00023015"/>
    </source>
</evidence>
<reference evidence="9 10" key="1">
    <citation type="journal article" date="2014" name="Am. J. Bot.">
        <title>Genome assembly and annotation for red clover (Trifolium pratense; Fabaceae).</title>
        <authorList>
            <person name="Istvanek J."/>
            <person name="Jaros M."/>
            <person name="Krenek A."/>
            <person name="Repkova J."/>
        </authorList>
    </citation>
    <scope>NUCLEOTIDE SEQUENCE [LARGE SCALE GENOMIC DNA]</scope>
    <source>
        <strain evidence="10">cv. Tatra</strain>
        <tissue evidence="9">Young leaves</tissue>
    </source>
</reference>
<organism evidence="9 10">
    <name type="scientific">Trifolium pratense</name>
    <name type="common">Red clover</name>
    <dbReference type="NCBI Taxonomy" id="57577"/>
    <lineage>
        <taxon>Eukaryota</taxon>
        <taxon>Viridiplantae</taxon>
        <taxon>Streptophyta</taxon>
        <taxon>Embryophyta</taxon>
        <taxon>Tracheophyta</taxon>
        <taxon>Spermatophyta</taxon>
        <taxon>Magnoliopsida</taxon>
        <taxon>eudicotyledons</taxon>
        <taxon>Gunneridae</taxon>
        <taxon>Pentapetalae</taxon>
        <taxon>rosids</taxon>
        <taxon>fabids</taxon>
        <taxon>Fabales</taxon>
        <taxon>Fabaceae</taxon>
        <taxon>Papilionoideae</taxon>
        <taxon>50 kb inversion clade</taxon>
        <taxon>NPAAA clade</taxon>
        <taxon>Hologalegina</taxon>
        <taxon>IRL clade</taxon>
        <taxon>Trifolieae</taxon>
        <taxon>Trifolium</taxon>
    </lineage>
</organism>
<evidence type="ECO:0000256" key="1">
    <source>
        <dbReference type="ARBA" id="ARBA00004123"/>
    </source>
</evidence>
<accession>A0A2K3LGK1</accession>
<feature type="region of interest" description="Disordered" evidence="7">
    <location>
        <begin position="366"/>
        <end position="388"/>
    </location>
</feature>
<comment type="caution">
    <text evidence="9">The sequence shown here is derived from an EMBL/GenBank/DDBJ whole genome shotgun (WGS) entry which is preliminary data.</text>
</comment>
<evidence type="ECO:0000256" key="5">
    <source>
        <dbReference type="ARBA" id="ARBA00023163"/>
    </source>
</evidence>
<dbReference type="Pfam" id="PF03106">
    <property type="entry name" value="WRKY"/>
    <property type="match status" value="2"/>
</dbReference>
<name>A0A2K3LGK1_TRIPR</name>
<keyword evidence="6" id="KW-0539">Nucleus</keyword>
<evidence type="ECO:0000256" key="2">
    <source>
        <dbReference type="ARBA" id="ARBA00022737"/>
    </source>
</evidence>
<dbReference type="InterPro" id="IPR003657">
    <property type="entry name" value="WRKY_dom"/>
</dbReference>
<dbReference type="SMR" id="A0A2K3LGK1"/>
<evidence type="ECO:0000256" key="7">
    <source>
        <dbReference type="SAM" id="MobiDB-lite"/>
    </source>
</evidence>
<feature type="domain" description="WRKY" evidence="8">
    <location>
        <begin position="137"/>
        <end position="202"/>
    </location>
</feature>
<dbReference type="Proteomes" id="UP000236291">
    <property type="component" value="Unassembled WGS sequence"/>
</dbReference>
<feature type="region of interest" description="Disordered" evidence="7">
    <location>
        <begin position="332"/>
        <end position="352"/>
    </location>
</feature>
<dbReference type="FunFam" id="2.20.25.80:FF:000001">
    <property type="entry name" value="WRKY transcription factor 33"/>
    <property type="match status" value="1"/>
</dbReference>
<dbReference type="InterPro" id="IPR044810">
    <property type="entry name" value="WRKY_plant"/>
</dbReference>
<dbReference type="OrthoDB" id="2021103at2759"/>
<keyword evidence="5" id="KW-0804">Transcription</keyword>
<gene>
    <name evidence="9" type="ORF">L195_g033630</name>
</gene>
<dbReference type="STRING" id="57577.A0A2K3LGK1"/>
<dbReference type="PANTHER" id="PTHR31221:SF130">
    <property type="entry name" value="WRKY TRANSCRIPTION FACTOR 3-RELATED"/>
    <property type="match status" value="1"/>
</dbReference>
<feature type="domain" description="WRKY" evidence="8">
    <location>
        <begin position="272"/>
        <end position="337"/>
    </location>
</feature>
<feature type="region of interest" description="Disordered" evidence="7">
    <location>
        <begin position="199"/>
        <end position="237"/>
    </location>
</feature>
<dbReference type="PROSITE" id="PS50811">
    <property type="entry name" value="WRKY"/>
    <property type="match status" value="2"/>
</dbReference>
<feature type="compositionally biased region" description="Acidic residues" evidence="7">
    <location>
        <begin position="222"/>
        <end position="237"/>
    </location>
</feature>
<dbReference type="SMART" id="SM00774">
    <property type="entry name" value="WRKY"/>
    <property type="match status" value="2"/>
</dbReference>
<sequence>MVGGGNGEWPSGGGFSPGPMTLISSLFGDNDDCKTFSELLAGAMLDVEHGGGRAAGGGGLLTAPPQQAQGQGYSNVQIQSEHAFSVSVLPTTTTSLTQVPAVTFNNIPQQLIPNYEESKTKSVDYSSNSEHRMQQSSFEKANDDGYNWRKYGQKQVKGCEFPRSYYKCTHPSCPVKKKVERDLVDGHVTQIIYKGEHIHQRPHPSKLTKENSNVQQDRVDYETCDSDEEGDNETEVDYEPDLKKRNTEVRLLDPSFSHGTVSKPKIIVQTTSDVDLLEDGYRWRKYGQKVVKGNPYPRSYYKCTTPGCNVRKHVERASTDRKAVMTTYEGKHNHDVPTAKTNSHTLASNNSASQLKSQNVIPEMHNMNRRGQQPSTVARLRLKEEHSA</sequence>
<dbReference type="Gene3D" id="2.20.25.80">
    <property type="entry name" value="WRKY domain"/>
    <property type="match status" value="2"/>
</dbReference>
<protein>
    <submittedName>
        <fullName evidence="9">WRKY transcription factor</fullName>
    </submittedName>
</protein>
<feature type="compositionally biased region" description="Polar residues" evidence="7">
    <location>
        <begin position="339"/>
        <end position="352"/>
    </location>
</feature>
<evidence type="ECO:0000313" key="10">
    <source>
        <dbReference type="Proteomes" id="UP000236291"/>
    </source>
</evidence>
<reference evidence="9 10" key="2">
    <citation type="journal article" date="2017" name="Front. Plant Sci.">
        <title>Gene Classification and Mining of Molecular Markers Useful in Red Clover (Trifolium pratense) Breeding.</title>
        <authorList>
            <person name="Istvanek J."/>
            <person name="Dluhosova J."/>
            <person name="Dluhos P."/>
            <person name="Patkova L."/>
            <person name="Nedelnik J."/>
            <person name="Repkova J."/>
        </authorList>
    </citation>
    <scope>NUCLEOTIDE SEQUENCE [LARGE SCALE GENOMIC DNA]</scope>
    <source>
        <strain evidence="10">cv. Tatra</strain>
        <tissue evidence="9">Young leaves</tissue>
    </source>
</reference>
<comment type="subcellular location">
    <subcellularLocation>
        <location evidence="1">Nucleus</location>
    </subcellularLocation>
</comment>
<dbReference type="FunFam" id="2.20.25.80:FF:000006">
    <property type="entry name" value="WRKY transcription factor"/>
    <property type="match status" value="1"/>
</dbReference>
<dbReference type="GO" id="GO:0043565">
    <property type="term" value="F:sequence-specific DNA binding"/>
    <property type="evidence" value="ECO:0007669"/>
    <property type="project" value="InterPro"/>
</dbReference>
<keyword evidence="2" id="KW-0677">Repeat</keyword>
<dbReference type="PANTHER" id="PTHR31221">
    <property type="entry name" value="WRKY TRANSCRIPTION FACTOR PROTEIN 1-RELATED"/>
    <property type="match status" value="1"/>
</dbReference>
<keyword evidence="4" id="KW-0238">DNA-binding</keyword>